<evidence type="ECO:0000256" key="1">
    <source>
        <dbReference type="PROSITE-ProRule" id="PRU00803"/>
    </source>
</evidence>
<keyword evidence="2" id="KW-0812">Transmembrane</keyword>
<feature type="domain" description="Fibronectin type-III" evidence="3">
    <location>
        <begin position="597"/>
        <end position="687"/>
    </location>
</feature>
<dbReference type="InterPro" id="IPR013783">
    <property type="entry name" value="Ig-like_fold"/>
</dbReference>
<evidence type="ECO:0000259" key="3">
    <source>
        <dbReference type="PROSITE" id="PS50853"/>
    </source>
</evidence>
<dbReference type="InterPro" id="IPR028994">
    <property type="entry name" value="Integrin_alpha_N"/>
</dbReference>
<evidence type="ECO:0000256" key="2">
    <source>
        <dbReference type="SAM" id="Phobius"/>
    </source>
</evidence>
<sequence>MRKGSLFSIFLLIFATNILFTFMGIKSAELAWVNTTTFTNNGLINQGGDEFASSVSFYKDKIAFGVPYAQIGSTDNVGRVDIFEFISDTWQYTQSLNMTDNGDTEIPGMLWGYSVAVSDDYLVVGAPYNTNPGRVYFYEYDTGSFVFKEYITHAGFGADQFGTSVYLDGTKVAVGAPGNASSQGAVYIYENSGNWSSIQSINGQVAAEKFGMSVFLNNTDLIIGATISQKVYRYSDDGESWVLSQTIANPVGTGSFGKSLYLYENQLMIGSPEDSIPGRAHYYERPDSSSDFALVANFTSGSTTTDLFGQSVAISGEFLILGAPYYNNQRGLCFFFENIEGTWQNVGNLSALVSQPNSHFGASISSYGIDLVIGQPDYYDPDTGYASAGRAYGFERYVTPQTLDLSCDSLFSEFRCYWSKVEAGLIYNMSYNGTYFQRNATDFTDFNSTTVTELFSSPNYSDVYGNEYYEIYIQAINTTTGLKGDFSSVSLTTRIDAPTITDISIQNMYSISLTWDVPNVQYISGDPNLDHYQIVYNASGIESQTETALNTDTTHLIPSLVNNTNYSVYISACRTSACEGDDEGEVSNEAIYTWFGYVENFNCTVSNVITIDCIWDAPYGTRPPTTYILYYQNQATSESGSFTIPDLSKSFDVNDQNQNYTVKIQACDSYGNCGPNVTQDVRTLLPQVIISTADAGVEEFNVSFVDISGAVKYQVSLDNSSSWQDFTSENDVGGTFTGIVSGISGNIQYNVTVRACGDSSCDFTGDASEVEYLTPDLGVVTNLDCTGISTGFNCTWTGLVYTTGLEGYGFQYGETFECLTPDTTTIQKTQMQGDLLLDIIIFASSDSVNCEYQSYSGANETTSVTTLPLQAPVITSYDELIEELDIYFDEVQGALGYQISTDNGSTWENFTTGYCGLFLGFEEETGRYGAGTPCEGDKTGLAGNQAMEVKLRACADTACTDSLAGPASNATTMTARLGDITGLNCTPEITGFSCNWDALTLAAGLVKYKLTYDGSVICVDNGTTTVNKTQLAGDHNFTITVLASASSTCSSDNYSGDASTTYVTSIELEAPNISTTNYGVEVIYVYFDEIAGAQNYQISIDGSWQSFTATVDCAVTKNMESGLKASGTCSGYVTPVEGNVEYSIAVRACANSSCTASIAGPAGESETVSAKLGNITGLSCTSETSGFSCSWDNLVRADGLGTFLLYYNSTYVCLPPGKLSFSPEDPLPGGDFYIISVSAQADSECTASDYSGLNSTTNVTTDTLGTPTITTTYSGEVEQVSFDFTKVTDAVNYAVSTDDGISWSVLDSTDHTTYLSGVVTGLDGNVDYSVKVRACADTDCTADICGPESSSETITPKIGNISGLVCTNHTSGFNCSWDAIALNEGLNGYSLWYNDALACIGSGTETFDSPLLPGDTYYDIYVSGSASSDCSSNDYSGYNSSTSLTTISIAAPQIVDWDLTYPDEIDINFTLIDSIADYLVSDDNGSSWYIPDWIGDCAEGSCWADIYPLPGNYQYNIQIRGCANSSCDVELAGLASNNEALKPILGDINNLSCSPQTLGFYCSWNKIDYPDYLGGYYFDYNGTTKRLDPTQTYYNATDLPGSTLYEITVHACAHSSCDNDNANGYNSTTTITTNPLDAPIIDSTNGLIQTIEVSFNPVSLAEGYAAYIDDGNGWRILSNITNMGDFLSGYIENVPGNYEYTLRLRACGDDVCTDTIWGPPSTPVLVTPRLGYVPNFQCEGIDLGFSCTWDLLDLDDYLEYYALYYGDECVLLDTDQSSFSIEGILGNTTYTVSIDASASFNCSYNQYSGPNTSIDVMTLPLSPPKIVLSEGLVEKIYVEFTNVNLSKGYNISIDDGATWQSFSALTNMTTWFNGSISPVPGNHQYTVRVRGCSDTQCTFEYGGYASDPVYVTPLLGNIEGLSCTSQIVGFNCSWDPLTRPQYLGAYQFSYNGTAIPQCTNSTSVEANELLGNITYQVNVFASDDDQCTGNQYYSGPIATVYVKTLPLGAPYIFDSNGGIEEITTSIYPVEKAKNYMISLDNGNFWQNLSNVTYYENEVISIKTNLPGNVNYNVMMRACAEINCIIYYAGYPSNMVPIRPRLGNVSSLSCTSLIDGFSCTWNPLVLDQQLYAYQFRYGNETDCIPPDQTYYSMTGLEGATLYEIGVTSEAKSDCSDSDYTGVEITTSVYTNISAPFIFDSNAGIESLSVSFDPVSGAHGYLVTINNGSTWSAFDLLVVFETDYLEGTQINIAGNKDYQVAVRACVEDTCNPNFLGPISNSVPLRPSLGAIPNLSCSSETGGWSCTWDQIPFPANLGAFEFNYNGTTVCLPNTTLSYALYNLSSATFYSISIYASANNDCSYSIYSGPVSSTLVYSNIPEPIINIPQPGIEQFQLMIEEIIGVPSFVVSLDNGTTWQAFSSLTYNEGYGTYTAVQTGLDGNIEYPVRVRACADAACTPAYFGPPTSYIVITPRLGYINNFICTPSISSFTCTWTPLALNDGLKGYTFKYNSVSICLDSSLSEKTVTDVEGATLYQVSINASAISGCYSNINSGPTSSTSVTPTLAAPVITSGSAGVESLTINFTPVPGAQDYRFSINSSDPSWIPFPSVIDYVSYWMATKNSIGGNIDYPVRVRACGDALCSTDEYGPISNTLTLTPKLGNISSFSCFFVDSAYSGINCTWTPPNYIGGMKAYCVATNFSTTMVTTHPYYYISLENVPRAEYISVGVYASASSDCSSNIHSGDPLTVQFYIPEVIVTSEASISVVSHILILLGLVLFFLI</sequence>
<keyword evidence="4" id="KW-0401">Integrin</keyword>
<feature type="transmembrane region" description="Helical" evidence="2">
    <location>
        <begin position="2758"/>
        <end position="2777"/>
    </location>
</feature>
<dbReference type="OrthoDB" id="188207at2759"/>
<dbReference type="Gene3D" id="2.60.40.10">
    <property type="entry name" value="Immunoglobulins"/>
    <property type="match status" value="2"/>
</dbReference>
<accession>A0A9Q0LU84</accession>
<dbReference type="InterPro" id="IPR003961">
    <property type="entry name" value="FN3_dom"/>
</dbReference>
<name>A0A9Q0LU84_ANAIG</name>
<dbReference type="EMBL" id="JAPDFW010000057">
    <property type="protein sequence ID" value="KAJ5077543.1"/>
    <property type="molecule type" value="Genomic_DNA"/>
</dbReference>
<dbReference type="Gene3D" id="2.130.10.130">
    <property type="entry name" value="Integrin alpha, N-terminal"/>
    <property type="match status" value="2"/>
</dbReference>
<dbReference type="CDD" id="cd00063">
    <property type="entry name" value="FN3"/>
    <property type="match status" value="1"/>
</dbReference>
<proteinExistence type="predicted"/>
<feature type="domain" description="Fibronectin type-III" evidence="3">
    <location>
        <begin position="494"/>
        <end position="596"/>
    </location>
</feature>
<dbReference type="SUPFAM" id="SSF50965">
    <property type="entry name" value="Galactose oxidase, central domain"/>
    <property type="match status" value="1"/>
</dbReference>
<keyword evidence="2" id="KW-0472">Membrane</keyword>
<dbReference type="PROSITE" id="PS51470">
    <property type="entry name" value="FG_GAP"/>
    <property type="match status" value="1"/>
</dbReference>
<dbReference type="Proteomes" id="UP001149090">
    <property type="component" value="Unassembled WGS sequence"/>
</dbReference>
<dbReference type="SMART" id="SM00191">
    <property type="entry name" value="Int_alpha"/>
    <property type="match status" value="3"/>
</dbReference>
<dbReference type="PANTHER" id="PTHR36220">
    <property type="entry name" value="UNNAMED PRODUCT"/>
    <property type="match status" value="1"/>
</dbReference>
<feature type="repeat" description="FG-GAP" evidence="1">
    <location>
        <begin position="148"/>
        <end position="198"/>
    </location>
</feature>
<dbReference type="PROSITE" id="PS50853">
    <property type="entry name" value="FN3"/>
    <property type="match status" value="2"/>
</dbReference>
<evidence type="ECO:0000313" key="4">
    <source>
        <dbReference type="EMBL" id="KAJ5077543.1"/>
    </source>
</evidence>
<dbReference type="SMART" id="SM00060">
    <property type="entry name" value="FN3"/>
    <property type="match status" value="8"/>
</dbReference>
<keyword evidence="2" id="KW-1133">Transmembrane helix</keyword>
<dbReference type="SUPFAM" id="SSF49265">
    <property type="entry name" value="Fibronectin type III"/>
    <property type="match status" value="3"/>
</dbReference>
<evidence type="ECO:0000313" key="5">
    <source>
        <dbReference type="Proteomes" id="UP001149090"/>
    </source>
</evidence>
<reference evidence="4" key="1">
    <citation type="submission" date="2022-10" db="EMBL/GenBank/DDBJ databases">
        <title>Novel sulphate-reducing endosymbionts in the free-living metamonad Anaeramoeba.</title>
        <authorList>
            <person name="Jerlstrom-Hultqvist J."/>
            <person name="Cepicka I."/>
            <person name="Gallot-Lavallee L."/>
            <person name="Salas-Leiva D."/>
            <person name="Curtis B.A."/>
            <person name="Zahonova K."/>
            <person name="Pipaliya S."/>
            <person name="Dacks J."/>
            <person name="Roger A.J."/>
        </authorList>
    </citation>
    <scope>NUCLEOTIDE SEQUENCE</scope>
    <source>
        <strain evidence="4">BMAN</strain>
    </source>
</reference>
<dbReference type="GO" id="GO:0007229">
    <property type="term" value="P:integrin-mediated signaling pathway"/>
    <property type="evidence" value="ECO:0007669"/>
    <property type="project" value="UniProtKB-KW"/>
</dbReference>
<gene>
    <name evidence="4" type="ORF">M0811_05642</name>
</gene>
<protein>
    <submittedName>
        <fullName evidence="4">Integrin alpha-l</fullName>
    </submittedName>
</protein>
<dbReference type="PANTHER" id="PTHR36220:SF1">
    <property type="entry name" value="GAMMA TUBULIN COMPLEX COMPONENT C-TERMINAL DOMAIN-CONTAINING PROTEIN"/>
    <property type="match status" value="1"/>
</dbReference>
<comment type="caution">
    <text evidence="4">The sequence shown here is derived from an EMBL/GenBank/DDBJ whole genome shotgun (WGS) entry which is preliminary data.</text>
</comment>
<organism evidence="4 5">
    <name type="scientific">Anaeramoeba ignava</name>
    <name type="common">Anaerobic marine amoeba</name>
    <dbReference type="NCBI Taxonomy" id="1746090"/>
    <lineage>
        <taxon>Eukaryota</taxon>
        <taxon>Metamonada</taxon>
        <taxon>Anaeramoebidae</taxon>
        <taxon>Anaeramoeba</taxon>
    </lineage>
</organism>
<dbReference type="InterPro" id="IPR013519">
    <property type="entry name" value="Int_alpha_beta-p"/>
</dbReference>
<keyword evidence="5" id="KW-1185">Reference proteome</keyword>
<dbReference type="InterPro" id="IPR011043">
    <property type="entry name" value="Gal_Oxase/kelch_b-propeller"/>
</dbReference>
<dbReference type="InterPro" id="IPR036116">
    <property type="entry name" value="FN3_sf"/>
</dbReference>